<keyword evidence="4" id="KW-1185">Reference proteome</keyword>
<proteinExistence type="predicted"/>
<gene>
    <name evidence="3" type="ORF">ELS82_18290</name>
</gene>
<dbReference type="PANTHER" id="PTHR45228:SF5">
    <property type="entry name" value="CYCLIC DI-GMP PHOSPHODIESTERASE VC_1348-RELATED"/>
    <property type="match status" value="1"/>
</dbReference>
<feature type="domain" description="HD-GYP" evidence="2">
    <location>
        <begin position="726"/>
        <end position="937"/>
    </location>
</feature>
<evidence type="ECO:0000256" key="1">
    <source>
        <dbReference type="SAM" id="Phobius"/>
    </source>
</evidence>
<dbReference type="InterPro" id="IPR037522">
    <property type="entry name" value="HD_GYP_dom"/>
</dbReference>
<dbReference type="InterPro" id="IPR003607">
    <property type="entry name" value="HD/PDEase_dom"/>
</dbReference>
<dbReference type="Gene3D" id="3.30.450.40">
    <property type="match status" value="1"/>
</dbReference>
<feature type="transmembrane region" description="Helical" evidence="1">
    <location>
        <begin position="12"/>
        <end position="32"/>
    </location>
</feature>
<dbReference type="Gene3D" id="6.10.340.10">
    <property type="match status" value="1"/>
</dbReference>
<comment type="caution">
    <text evidence="3">The sequence shown here is derived from an EMBL/GenBank/DDBJ whole genome shotgun (WGS) entry which is preliminary data.</text>
</comment>
<dbReference type="CDD" id="cd00077">
    <property type="entry name" value="HDc"/>
    <property type="match status" value="1"/>
</dbReference>
<keyword evidence="1" id="KW-0472">Membrane</keyword>
<protein>
    <submittedName>
        <fullName evidence="3">HD domain-containing protein</fullName>
    </submittedName>
</protein>
<dbReference type="PROSITE" id="PS51832">
    <property type="entry name" value="HD_GYP"/>
    <property type="match status" value="1"/>
</dbReference>
<dbReference type="Pfam" id="PF13487">
    <property type="entry name" value="HD_5"/>
    <property type="match status" value="1"/>
</dbReference>
<dbReference type="PANTHER" id="PTHR45228">
    <property type="entry name" value="CYCLIC DI-GMP PHOSPHODIESTERASE TM_0186-RELATED"/>
    <property type="match status" value="1"/>
</dbReference>
<accession>A0A4Y8WB75</accession>
<dbReference type="Proteomes" id="UP000297753">
    <property type="component" value="Unassembled WGS sequence"/>
</dbReference>
<dbReference type="RefSeq" id="WP_134836752.1">
    <property type="nucleotide sequence ID" value="NZ_SATR01000033.1"/>
</dbReference>
<reference evidence="3 4" key="1">
    <citation type="submission" date="2019-01" db="EMBL/GenBank/DDBJ databases">
        <title>Vibrio BEI176 sp. nov, a marine bacterium isolated from China: eastern marignal seas.</title>
        <authorList>
            <person name="Li B."/>
        </authorList>
    </citation>
    <scope>NUCLEOTIDE SEQUENCE [LARGE SCALE GENOMIC DNA]</scope>
    <source>
        <strain evidence="3 4">BEI176</strain>
    </source>
</reference>
<dbReference type="SUPFAM" id="SSF109604">
    <property type="entry name" value="HD-domain/PDEase-like"/>
    <property type="match status" value="2"/>
</dbReference>
<evidence type="ECO:0000313" key="3">
    <source>
        <dbReference type="EMBL" id="TFH90200.1"/>
    </source>
</evidence>
<dbReference type="InterPro" id="IPR029016">
    <property type="entry name" value="GAF-like_dom_sf"/>
</dbReference>
<dbReference type="InterPro" id="IPR052020">
    <property type="entry name" value="Cyclic_di-GMP/3'3'-cGAMP_PDE"/>
</dbReference>
<organism evidence="3 4">
    <name type="scientific">Vibrio ouci</name>
    <dbReference type="NCBI Taxonomy" id="2499078"/>
    <lineage>
        <taxon>Bacteria</taxon>
        <taxon>Pseudomonadati</taxon>
        <taxon>Pseudomonadota</taxon>
        <taxon>Gammaproteobacteria</taxon>
        <taxon>Vibrionales</taxon>
        <taxon>Vibrionaceae</taxon>
        <taxon>Vibrio</taxon>
    </lineage>
</organism>
<dbReference type="OrthoDB" id="9764808at2"/>
<sequence length="975" mass="111070">MNFTRAVLPIHIHLTTVIILVVVLASGIQIWLTNKALSEVIFEANAKLFNRIAIETQHQLNEHYGTAFTAIGAFTKSYAVNSTEIEVREKSIPQLAQLLNEFRHVSSYSFFYPSGDLMSITRVKDEVMAERFNLDPSIRFIIARNHKGKIRIRGVDEHLKLVTELDSSKAILYKSHSYFSDAQETITLISKPSIHPTSGALGVFIYRKNAQGVVITAEVLLEDLQRSLTDTLTNESSLRVLYNEEGRAFAVSDSSDRNHPQAQVASNVDSLPNKVIAYAVERNKRDGQLGVFDFEGERWFGHVVMFRPSYGQQFHLLMAAKADDLFDNGLLIKQQTIYTSLLILLFILPIIYFISMYISKPIKRATRKAKDIESFKFDAENTLPHSYIREIEELNQAQVSTESTISQFVSLTNNIANKENLDDVLSLVCRDTAKAVEASGIFLYLYDSDNEMLVPKYVWYQGLESHQATARSLRVSEAKTLMEELFVAKKIMIFEAEDIERLNLSWDSNRSGKVVCIPLMDRSGSVIGSFGLLFEGDNALERYHSYEDYLKTLLGFTSVTIESHEMMAAQKSLLDSFIQVFASSLDRKSPYTGNHCQRVPVITEWLTQAAENSQQEVFKNFSLSKKQWEELKMASWLHDCGKITTPEHIVDKATKLETIYNRIHEVRMRFEVVKREKEIELFKLHYGELPDKSLEQLDAHNTQVNNDFEFIADLNLGGEFVSDVDIRRLDSIAKQTWTRTLCKTKGTSWIEQQRYLDQQPTPAVEQVLADLPEHLIPWDFPRVNEKRFTLKATEYQANLGELYNLSTRRGTLADEDRFIINDHIIQTINILESLPFPKHMHDVAKIAGGHHEKINGTGYPMGLKGDEMPLTARIIAIADVFEALTSTDRPYKKAKSLSESIKIMSFMVKDGHLDPDLFELFLSSGVFERFAKEYMEPEQCDQVDCSQYLKDKTLAGVNAMQKCPFSCQSKVSLDA</sequence>
<dbReference type="AlphaFoldDB" id="A0A4Y8WB75"/>
<dbReference type="Gene3D" id="1.10.3210.10">
    <property type="entry name" value="Hypothetical protein af1432"/>
    <property type="match status" value="2"/>
</dbReference>
<keyword evidence="1" id="KW-0812">Transmembrane</keyword>
<keyword evidence="1" id="KW-1133">Transmembrane helix</keyword>
<dbReference type="EMBL" id="SATR01000033">
    <property type="protein sequence ID" value="TFH90200.1"/>
    <property type="molecule type" value="Genomic_DNA"/>
</dbReference>
<dbReference type="GO" id="GO:0008081">
    <property type="term" value="F:phosphoric diester hydrolase activity"/>
    <property type="evidence" value="ECO:0007669"/>
    <property type="project" value="UniProtKB-ARBA"/>
</dbReference>
<evidence type="ECO:0000313" key="4">
    <source>
        <dbReference type="Proteomes" id="UP000297753"/>
    </source>
</evidence>
<name>A0A4Y8WB75_9VIBR</name>
<evidence type="ECO:0000259" key="2">
    <source>
        <dbReference type="PROSITE" id="PS51832"/>
    </source>
</evidence>
<feature type="transmembrane region" description="Helical" evidence="1">
    <location>
        <begin position="337"/>
        <end position="358"/>
    </location>
</feature>
<dbReference type="SUPFAM" id="SSF55781">
    <property type="entry name" value="GAF domain-like"/>
    <property type="match status" value="1"/>
</dbReference>